<dbReference type="HOGENOM" id="CLU_034646_11_4_5"/>
<gene>
    <name evidence="8" type="ordered locus">Hbal_1931</name>
</gene>
<dbReference type="STRING" id="582402.Hbal_1931"/>
<keyword evidence="5" id="KW-0697">Rotamase</keyword>
<feature type="signal peptide" evidence="6">
    <location>
        <begin position="1"/>
        <end position="28"/>
    </location>
</feature>
<accession>C6XKP8</accession>
<dbReference type="GO" id="GO:0003755">
    <property type="term" value="F:peptidyl-prolyl cis-trans isomerase activity"/>
    <property type="evidence" value="ECO:0007669"/>
    <property type="project" value="UniProtKB-KW"/>
</dbReference>
<keyword evidence="2 6" id="KW-0732">Signal</keyword>
<dbReference type="InterPro" id="IPR050280">
    <property type="entry name" value="OMP_Chaperone_SurA"/>
</dbReference>
<dbReference type="Pfam" id="PF00639">
    <property type="entry name" value="Rotamase"/>
    <property type="match status" value="1"/>
</dbReference>
<feature type="chain" id="PRO_5007911997" description="Parvulin-like PPIase" evidence="6">
    <location>
        <begin position="29"/>
        <end position="426"/>
    </location>
</feature>
<feature type="domain" description="PpiC" evidence="7">
    <location>
        <begin position="186"/>
        <end position="285"/>
    </location>
</feature>
<dbReference type="Gene3D" id="1.10.4030.10">
    <property type="entry name" value="Porin chaperone SurA, peptide-binding domain"/>
    <property type="match status" value="1"/>
</dbReference>
<dbReference type="PROSITE" id="PS01096">
    <property type="entry name" value="PPIC_PPIASE_1"/>
    <property type="match status" value="1"/>
</dbReference>
<dbReference type="AlphaFoldDB" id="C6XKP8"/>
<keyword evidence="9" id="KW-1185">Reference proteome</keyword>
<dbReference type="InterPro" id="IPR046357">
    <property type="entry name" value="PPIase_dom_sf"/>
</dbReference>
<dbReference type="Gene3D" id="3.10.50.40">
    <property type="match status" value="1"/>
</dbReference>
<sequence length="426" mass="46839">MRLTKSKLKYIAPVIASFLAYAPIPVHAQSADASNVPQIEAVEGTVAIVNDQPISYSDVRQRAQFILVSLGVQPNAETIRQAQTRAIEGLIDEKLQLQEAETYELVVEEAEIDDSIANIAARSNATPEDFLQGLAQVGLSPRTLRDQIRADIAWRRLVGGRFGSRVRISSLQIDDNLERLNKSMEEPQYRIAEIFLPGITQEEISVVYQGAEELKRQIENQAAPFEAVARQFSAAPTASAGGEIGWLGESQLKKEYADQVRALSKPGLTDPIVTDNGVYLVSLMNKQAPVEEALVGFKLKQIYATGADAVSKVDNAAAQIENCAALDNESASQEGVAFVDFGVTQLTELSQQYQDLFNAQSDNSHSAPIMVADNKAAIVYVCSHEMSRGNMPTRADIEDKLHGEMVDMMASRYLRDLRRDATIIRR</sequence>
<evidence type="ECO:0000256" key="1">
    <source>
        <dbReference type="ARBA" id="ARBA00018370"/>
    </source>
</evidence>
<evidence type="ECO:0000259" key="7">
    <source>
        <dbReference type="PROSITE" id="PS50198"/>
    </source>
</evidence>
<keyword evidence="5" id="KW-0413">Isomerase</keyword>
<protein>
    <recommendedName>
        <fullName evidence="1">Parvulin-like PPIase</fullName>
    </recommendedName>
    <alternativeName>
        <fullName evidence="3">Peptidyl-prolyl cis-trans isomerase plp</fullName>
    </alternativeName>
    <alternativeName>
        <fullName evidence="4">Rotamase plp</fullName>
    </alternativeName>
</protein>
<dbReference type="PANTHER" id="PTHR47637">
    <property type="entry name" value="CHAPERONE SURA"/>
    <property type="match status" value="1"/>
</dbReference>
<dbReference type="EMBL" id="CP001678">
    <property type="protein sequence ID" value="ACT59615.1"/>
    <property type="molecule type" value="Genomic_DNA"/>
</dbReference>
<dbReference type="InterPro" id="IPR000297">
    <property type="entry name" value="PPIase_PpiC"/>
</dbReference>
<dbReference type="RefSeq" id="WP_015827765.1">
    <property type="nucleotide sequence ID" value="NC_012982.1"/>
</dbReference>
<dbReference type="InterPro" id="IPR023058">
    <property type="entry name" value="PPIase_PpiC_CS"/>
</dbReference>
<dbReference type="Pfam" id="PF13624">
    <property type="entry name" value="SurA_N_3"/>
    <property type="match status" value="1"/>
</dbReference>
<evidence type="ECO:0000256" key="5">
    <source>
        <dbReference type="PROSITE-ProRule" id="PRU00278"/>
    </source>
</evidence>
<evidence type="ECO:0000256" key="4">
    <source>
        <dbReference type="ARBA" id="ARBA00031484"/>
    </source>
</evidence>
<dbReference type="PANTHER" id="PTHR47637:SF1">
    <property type="entry name" value="CHAPERONE SURA"/>
    <property type="match status" value="1"/>
</dbReference>
<dbReference type="Proteomes" id="UP000002745">
    <property type="component" value="Chromosome"/>
</dbReference>
<dbReference type="PROSITE" id="PS50198">
    <property type="entry name" value="PPIC_PPIASE_2"/>
    <property type="match status" value="1"/>
</dbReference>
<organism evidence="8 9">
    <name type="scientific">Hirschia baltica (strain ATCC 49814 / DSM 5838 / IFAM 1418)</name>
    <dbReference type="NCBI Taxonomy" id="582402"/>
    <lineage>
        <taxon>Bacteria</taxon>
        <taxon>Pseudomonadati</taxon>
        <taxon>Pseudomonadota</taxon>
        <taxon>Alphaproteobacteria</taxon>
        <taxon>Hyphomonadales</taxon>
        <taxon>Hyphomonadaceae</taxon>
        <taxon>Hirschia</taxon>
    </lineage>
</organism>
<dbReference type="SUPFAM" id="SSF54534">
    <property type="entry name" value="FKBP-like"/>
    <property type="match status" value="1"/>
</dbReference>
<name>C6XKP8_HIRBI</name>
<dbReference type="SUPFAM" id="SSF109998">
    <property type="entry name" value="Triger factor/SurA peptide-binding domain-like"/>
    <property type="match status" value="1"/>
</dbReference>
<dbReference type="InterPro" id="IPR027304">
    <property type="entry name" value="Trigger_fact/SurA_dom_sf"/>
</dbReference>
<evidence type="ECO:0000256" key="2">
    <source>
        <dbReference type="ARBA" id="ARBA00022729"/>
    </source>
</evidence>
<reference evidence="9" key="1">
    <citation type="journal article" date="2011" name="J. Bacteriol.">
        <title>Genome sequences of eight morphologically diverse alphaproteobacteria.</title>
        <authorList>
            <consortium name="US DOE Joint Genome Institute"/>
            <person name="Brown P.J."/>
            <person name="Kysela D.T."/>
            <person name="Buechlein A."/>
            <person name="Hemmerich C."/>
            <person name="Brun Y.V."/>
        </authorList>
    </citation>
    <scope>NUCLEOTIDE SEQUENCE [LARGE SCALE GENOMIC DNA]</scope>
    <source>
        <strain evidence="9">ATCC 49814 / DSM 5838 / IFAM 1418</strain>
    </source>
</reference>
<evidence type="ECO:0000313" key="8">
    <source>
        <dbReference type="EMBL" id="ACT59615.1"/>
    </source>
</evidence>
<proteinExistence type="predicted"/>
<evidence type="ECO:0000313" key="9">
    <source>
        <dbReference type="Proteomes" id="UP000002745"/>
    </source>
</evidence>
<evidence type="ECO:0000256" key="3">
    <source>
        <dbReference type="ARBA" id="ARBA00030642"/>
    </source>
</evidence>
<dbReference type="OrthoDB" id="9791746at2"/>
<dbReference type="KEGG" id="hba:Hbal_1931"/>
<dbReference type="eggNOG" id="COG0760">
    <property type="taxonomic scope" value="Bacteria"/>
</dbReference>
<evidence type="ECO:0000256" key="6">
    <source>
        <dbReference type="SAM" id="SignalP"/>
    </source>
</evidence>